<keyword evidence="2" id="KW-0472">Membrane</keyword>
<feature type="compositionally biased region" description="Basic and acidic residues" evidence="1">
    <location>
        <begin position="773"/>
        <end position="782"/>
    </location>
</feature>
<feature type="transmembrane region" description="Helical" evidence="2">
    <location>
        <begin position="428"/>
        <end position="446"/>
    </location>
</feature>
<feature type="compositionally biased region" description="Low complexity" evidence="1">
    <location>
        <begin position="88"/>
        <end position="117"/>
    </location>
</feature>
<feature type="region of interest" description="Disordered" evidence="1">
    <location>
        <begin position="63"/>
        <end position="257"/>
    </location>
</feature>
<feature type="compositionally biased region" description="Polar residues" evidence="1">
    <location>
        <begin position="358"/>
        <end position="372"/>
    </location>
</feature>
<accession>A0A9P8ACG1</accession>
<feature type="compositionally biased region" description="Polar residues" evidence="1">
    <location>
        <begin position="119"/>
        <end position="132"/>
    </location>
</feature>
<feature type="region of interest" description="Disordered" evidence="1">
    <location>
        <begin position="543"/>
        <end position="593"/>
    </location>
</feature>
<comment type="caution">
    <text evidence="3">The sequence shown here is derived from an EMBL/GenBank/DDBJ whole genome shotgun (WGS) entry which is preliminary data.</text>
</comment>
<feature type="compositionally biased region" description="Polar residues" evidence="1">
    <location>
        <begin position="190"/>
        <end position="206"/>
    </location>
</feature>
<gene>
    <name evidence="3" type="ORF">KVV02_001886</name>
</gene>
<feature type="region of interest" description="Disordered" evidence="1">
    <location>
        <begin position="26"/>
        <end position="48"/>
    </location>
</feature>
<feature type="region of interest" description="Disordered" evidence="1">
    <location>
        <begin position="342"/>
        <end position="372"/>
    </location>
</feature>
<feature type="region of interest" description="Disordered" evidence="1">
    <location>
        <begin position="474"/>
        <end position="501"/>
    </location>
</feature>
<keyword evidence="2" id="KW-1133">Transmembrane helix</keyword>
<evidence type="ECO:0000256" key="1">
    <source>
        <dbReference type="SAM" id="MobiDB-lite"/>
    </source>
</evidence>
<feature type="compositionally biased region" description="Low complexity" evidence="1">
    <location>
        <begin position="179"/>
        <end position="189"/>
    </location>
</feature>
<dbReference type="Proteomes" id="UP000717515">
    <property type="component" value="Unassembled WGS sequence"/>
</dbReference>
<reference evidence="3" key="1">
    <citation type="submission" date="2021-07" db="EMBL/GenBank/DDBJ databases">
        <title>Draft genome of Mortierella alpina, strain LL118, isolated from an aspen leaf litter sample.</title>
        <authorList>
            <person name="Yang S."/>
            <person name="Vinatzer B.A."/>
        </authorList>
    </citation>
    <scope>NUCLEOTIDE SEQUENCE</scope>
    <source>
        <strain evidence="3">LL118</strain>
    </source>
</reference>
<dbReference type="AlphaFoldDB" id="A0A9P8ACG1"/>
<evidence type="ECO:0000313" key="3">
    <source>
        <dbReference type="EMBL" id="KAG9326936.1"/>
    </source>
</evidence>
<protein>
    <submittedName>
        <fullName evidence="3">Uncharacterized protein</fullName>
    </submittedName>
</protein>
<dbReference type="EMBL" id="JAIFTL010000011">
    <property type="protein sequence ID" value="KAG9326936.1"/>
    <property type="molecule type" value="Genomic_DNA"/>
</dbReference>
<feature type="compositionally biased region" description="Acidic residues" evidence="1">
    <location>
        <begin position="216"/>
        <end position="225"/>
    </location>
</feature>
<sequence>MRNWSDFLDLNLLRPSAFERRHIEVQRHQPAHQRHSSTSSLPQNLPSRFASFTTPVSYNLDPASPLNALHHHQPRQSLDGRRRNASGASLSTPSQQQQQQASSQTHHTSFFSTRFLTPPASSGDESTASRFSLTGARGRRSRGASMDAASNTSTGEDASSRRSFLRPFFNRNSSWNGQSPSSATPSSISGTVTRTQSNASRTTSAGASRPGGQDTSNEDGNESEEDRQRQHRPIKFLARPPTGIDMTPRTDRMRRRTHVDDEDLVGTAGAAGGAAEGATEVIVSVPLTIADIPAETSPADGMSEGTVAGAGGATAEARDNQAESTTTTQAATAAILGHGISRTSTASPTSASNRSTSVPPTSVLQQPSLNGSRTLTLQDSNGLIFQRQPTPAERRIQRQLNYLKKFMCVIATMPIIATLAVYNKLELIMWWVIALPLVGIAMALVWRRRLAVKLQRLQEETDLARLSLAFAPTQSSTTRVPRQNQDNDDEPPPPPDYQSSIITPPAYIVAQQPRKVPSYRSLENLFAFARNGSRIFSRGTVAGAAATTESGTGEEGEGEGGEGQHGEGEANRGENHTAETETQHQEDVFNSRSSHGVSVIIQMPQDSVEAPQESEQTIQPYLEHKTEKSAMTQEKTDVTTTSTASTPLTAITVVPRVEIEFVQPQAYLPQSMPEMVEVGTGLGSHPTDHQHLHHYQGTRSFVSTTSSSCGSSSTAHDTMHDLTLVDSFDGELQRDRRPSLRTITSLEGDWETDQDTQSAESSSLAHARHRSRDIKGKAPSRE</sequence>
<keyword evidence="2" id="KW-0812">Transmembrane</keyword>
<evidence type="ECO:0000313" key="4">
    <source>
        <dbReference type="Proteomes" id="UP000717515"/>
    </source>
</evidence>
<feature type="compositionally biased region" description="Low complexity" evidence="1">
    <location>
        <begin position="342"/>
        <end position="357"/>
    </location>
</feature>
<feature type="compositionally biased region" description="Polar residues" evidence="1">
    <location>
        <begin position="36"/>
        <end position="48"/>
    </location>
</feature>
<feature type="region of interest" description="Disordered" evidence="1">
    <location>
        <begin position="294"/>
        <end position="328"/>
    </location>
</feature>
<evidence type="ECO:0000256" key="2">
    <source>
        <dbReference type="SAM" id="Phobius"/>
    </source>
</evidence>
<organism evidence="3 4">
    <name type="scientific">Mortierella alpina</name>
    <name type="common">Oleaginous fungus</name>
    <name type="synonym">Mortierella renispora</name>
    <dbReference type="NCBI Taxonomy" id="64518"/>
    <lineage>
        <taxon>Eukaryota</taxon>
        <taxon>Fungi</taxon>
        <taxon>Fungi incertae sedis</taxon>
        <taxon>Mucoromycota</taxon>
        <taxon>Mortierellomycotina</taxon>
        <taxon>Mortierellomycetes</taxon>
        <taxon>Mortierellales</taxon>
        <taxon>Mortierellaceae</taxon>
        <taxon>Mortierella</taxon>
    </lineage>
</organism>
<name>A0A9P8ACG1_MORAP</name>
<proteinExistence type="predicted"/>
<feature type="transmembrane region" description="Helical" evidence="2">
    <location>
        <begin position="402"/>
        <end position="422"/>
    </location>
</feature>
<feature type="region of interest" description="Disordered" evidence="1">
    <location>
        <begin position="732"/>
        <end position="782"/>
    </location>
</feature>
<feature type="compositionally biased region" description="Basic and acidic residues" evidence="1">
    <location>
        <begin position="562"/>
        <end position="589"/>
    </location>
</feature>